<dbReference type="EMBL" id="KN275962">
    <property type="protein sequence ID" value="KGM91956.1"/>
    <property type="molecule type" value="Genomic_DNA"/>
</dbReference>
<dbReference type="AlphaFoldDB" id="A0A0A0HV83"/>
<dbReference type="HOGENOM" id="CLU_164913_0_0_1"/>
<proteinExistence type="predicted"/>
<gene>
    <name evidence="1" type="ORF">PADG_11932</name>
</gene>
<organism evidence="1 2">
    <name type="scientific">Paracoccidioides brasiliensis (strain Pb18)</name>
    <dbReference type="NCBI Taxonomy" id="502780"/>
    <lineage>
        <taxon>Eukaryota</taxon>
        <taxon>Fungi</taxon>
        <taxon>Dikarya</taxon>
        <taxon>Ascomycota</taxon>
        <taxon>Pezizomycotina</taxon>
        <taxon>Eurotiomycetes</taxon>
        <taxon>Eurotiomycetidae</taxon>
        <taxon>Onygenales</taxon>
        <taxon>Ajellomycetaceae</taxon>
        <taxon>Paracoccidioides</taxon>
    </lineage>
</organism>
<dbReference type="VEuPathDB" id="FungiDB:PADG_11932"/>
<sequence length="122" mass="13658">MEDDLRGRMIGQEEVETLPVPQLEIEPKLPVVMDNLFRRPGNQLSQGFGSLYEEAFIQNPSSSHKTTEANRQFGPVNSDQVVGIIGNLRNDLLASRGFLLVLHTESNYPWTCPVAKASRAYD</sequence>
<dbReference type="InParanoid" id="A0A0A0HV83"/>
<dbReference type="Proteomes" id="UP000001628">
    <property type="component" value="Unassembled WGS sequence"/>
</dbReference>
<keyword evidence="2" id="KW-1185">Reference proteome</keyword>
<dbReference type="RefSeq" id="XP_010761152.1">
    <property type="nucleotide sequence ID" value="XM_010762850.1"/>
</dbReference>
<dbReference type="KEGG" id="pbn:PADG_11932"/>
<reference evidence="1 2" key="1">
    <citation type="journal article" date="2011" name="PLoS Genet.">
        <title>Comparative genomic analysis of human fungal pathogens causing paracoccidioidomycosis.</title>
        <authorList>
            <person name="Desjardins C.A."/>
            <person name="Champion M.D."/>
            <person name="Holder J.W."/>
            <person name="Muszewska A."/>
            <person name="Goldberg J."/>
            <person name="Bailao A.M."/>
            <person name="Brigido M.M."/>
            <person name="Ferreira M.E."/>
            <person name="Garcia A.M."/>
            <person name="Grynberg M."/>
            <person name="Gujja S."/>
            <person name="Heiman D.I."/>
            <person name="Henn M.R."/>
            <person name="Kodira C.D."/>
            <person name="Leon-Narvaez H."/>
            <person name="Longo L.V."/>
            <person name="Ma L.J."/>
            <person name="Malavazi I."/>
            <person name="Matsuo A.L."/>
            <person name="Morais F.V."/>
            <person name="Pereira M."/>
            <person name="Rodriguez-Brito S."/>
            <person name="Sakthikumar S."/>
            <person name="Salem-Izacc S.M."/>
            <person name="Sykes S.M."/>
            <person name="Teixeira M.M."/>
            <person name="Vallejo M.C."/>
            <person name="Walter M.E."/>
            <person name="Yandava C."/>
            <person name="Young S."/>
            <person name="Zeng Q."/>
            <person name="Zucker J."/>
            <person name="Felipe M.S."/>
            <person name="Goldman G.H."/>
            <person name="Haas B.J."/>
            <person name="McEwen J.G."/>
            <person name="Nino-Vega G."/>
            <person name="Puccia R."/>
            <person name="San-Blas G."/>
            <person name="Soares C.M."/>
            <person name="Birren B.W."/>
            <person name="Cuomo C.A."/>
        </authorList>
    </citation>
    <scope>NUCLEOTIDE SEQUENCE [LARGE SCALE GENOMIC DNA]</scope>
    <source>
        <strain evidence="1 2">Pb18</strain>
    </source>
</reference>
<protein>
    <submittedName>
        <fullName evidence="1">Uncharacterized protein</fullName>
    </submittedName>
</protein>
<dbReference type="GeneID" id="22587829"/>
<accession>A0A0A0HV83</accession>
<evidence type="ECO:0000313" key="2">
    <source>
        <dbReference type="Proteomes" id="UP000001628"/>
    </source>
</evidence>
<name>A0A0A0HV83_PARBD</name>
<evidence type="ECO:0000313" key="1">
    <source>
        <dbReference type="EMBL" id="KGM91956.1"/>
    </source>
</evidence>